<gene>
    <name evidence="1" type="ORF">GCM10017161_31510</name>
</gene>
<keyword evidence="2" id="KW-1185">Reference proteome</keyword>
<dbReference type="Pfam" id="PF08856">
    <property type="entry name" value="DUF1826"/>
    <property type="match status" value="1"/>
</dbReference>
<reference evidence="1" key="1">
    <citation type="journal article" date="2014" name="Int. J. Syst. Evol. Microbiol.">
        <title>Complete genome sequence of Corynebacterium casei LMG S-19264T (=DSM 44701T), isolated from a smear-ripened cheese.</title>
        <authorList>
            <consortium name="US DOE Joint Genome Institute (JGI-PGF)"/>
            <person name="Walter F."/>
            <person name="Albersmeier A."/>
            <person name="Kalinowski J."/>
            <person name="Ruckert C."/>
        </authorList>
    </citation>
    <scope>NUCLEOTIDE SEQUENCE</scope>
    <source>
        <strain evidence="1">KCTC 42731</strain>
    </source>
</reference>
<evidence type="ECO:0000313" key="1">
    <source>
        <dbReference type="EMBL" id="GHG00751.1"/>
    </source>
</evidence>
<proteinExistence type="predicted"/>
<name>A0A919BP92_9GAMM</name>
<dbReference type="Proteomes" id="UP000623842">
    <property type="component" value="Unassembled WGS sequence"/>
</dbReference>
<dbReference type="AlphaFoldDB" id="A0A919BP92"/>
<dbReference type="EMBL" id="BNCK01000008">
    <property type="protein sequence ID" value="GHG00751.1"/>
    <property type="molecule type" value="Genomic_DNA"/>
</dbReference>
<reference evidence="1" key="2">
    <citation type="submission" date="2020-09" db="EMBL/GenBank/DDBJ databases">
        <authorList>
            <person name="Sun Q."/>
            <person name="Kim S."/>
        </authorList>
    </citation>
    <scope>NUCLEOTIDE SEQUENCE</scope>
    <source>
        <strain evidence="1">KCTC 42731</strain>
    </source>
</reference>
<organism evidence="1 2">
    <name type="scientific">Thalassotalea marina</name>
    <dbReference type="NCBI Taxonomy" id="1673741"/>
    <lineage>
        <taxon>Bacteria</taxon>
        <taxon>Pseudomonadati</taxon>
        <taxon>Pseudomonadota</taxon>
        <taxon>Gammaproteobacteria</taxon>
        <taxon>Alteromonadales</taxon>
        <taxon>Colwelliaceae</taxon>
        <taxon>Thalassotalea</taxon>
    </lineage>
</organism>
<dbReference type="InterPro" id="IPR014955">
    <property type="entry name" value="DUF1826"/>
</dbReference>
<protein>
    <recommendedName>
        <fullName evidence="3">DUF1826 domain-containing protein</fullName>
    </recommendedName>
</protein>
<evidence type="ECO:0008006" key="3">
    <source>
        <dbReference type="Google" id="ProtNLM"/>
    </source>
</evidence>
<sequence>MLAETTINYPYANLGDTPQAFTAIYQENCNIGIWRQSVPPALVDSLSSAVVDYAFPSLATIVEPEQAKDLILERYSDMTGVEAFADHVALLIDMYCCLFDLNAAGLRLKKLTGAMCPKFHVDHVPCRLVVTYCGVATQWLIEDNIDRTKLGIASAGLTDEQSGICLDHTMIEQMQAGDVALLKGEKWLNNEGRGLVHRSPSAAPDSPRIVMTLDFAR</sequence>
<accession>A0A919BP92</accession>
<evidence type="ECO:0000313" key="2">
    <source>
        <dbReference type="Proteomes" id="UP000623842"/>
    </source>
</evidence>
<dbReference type="RefSeq" id="WP_189772602.1">
    <property type="nucleotide sequence ID" value="NZ_BNCK01000008.1"/>
</dbReference>
<comment type="caution">
    <text evidence="1">The sequence shown here is derived from an EMBL/GenBank/DDBJ whole genome shotgun (WGS) entry which is preliminary data.</text>
</comment>